<evidence type="ECO:0008006" key="3">
    <source>
        <dbReference type="Google" id="ProtNLM"/>
    </source>
</evidence>
<organism evidence="1 2">
    <name type="scientific">Mycena belliarum</name>
    <dbReference type="NCBI Taxonomy" id="1033014"/>
    <lineage>
        <taxon>Eukaryota</taxon>
        <taxon>Fungi</taxon>
        <taxon>Dikarya</taxon>
        <taxon>Basidiomycota</taxon>
        <taxon>Agaricomycotina</taxon>
        <taxon>Agaricomycetes</taxon>
        <taxon>Agaricomycetidae</taxon>
        <taxon>Agaricales</taxon>
        <taxon>Marasmiineae</taxon>
        <taxon>Mycenaceae</taxon>
        <taxon>Mycena</taxon>
    </lineage>
</organism>
<feature type="non-terminal residue" evidence="1">
    <location>
        <position position="337"/>
    </location>
</feature>
<comment type="caution">
    <text evidence="1">The sequence shown here is derived from an EMBL/GenBank/DDBJ whole genome shotgun (WGS) entry which is preliminary data.</text>
</comment>
<dbReference type="AlphaFoldDB" id="A0AAD6TTR0"/>
<dbReference type="InterPro" id="IPR036047">
    <property type="entry name" value="F-box-like_dom_sf"/>
</dbReference>
<reference evidence="1" key="1">
    <citation type="submission" date="2023-03" db="EMBL/GenBank/DDBJ databases">
        <title>Massive genome expansion in bonnet fungi (Mycena s.s.) driven by repeated elements and novel gene families across ecological guilds.</title>
        <authorList>
            <consortium name="Lawrence Berkeley National Laboratory"/>
            <person name="Harder C.B."/>
            <person name="Miyauchi S."/>
            <person name="Viragh M."/>
            <person name="Kuo A."/>
            <person name="Thoen E."/>
            <person name="Andreopoulos B."/>
            <person name="Lu D."/>
            <person name="Skrede I."/>
            <person name="Drula E."/>
            <person name="Henrissat B."/>
            <person name="Morin E."/>
            <person name="Kohler A."/>
            <person name="Barry K."/>
            <person name="LaButti K."/>
            <person name="Morin E."/>
            <person name="Salamov A."/>
            <person name="Lipzen A."/>
            <person name="Mereny Z."/>
            <person name="Hegedus B."/>
            <person name="Baldrian P."/>
            <person name="Stursova M."/>
            <person name="Weitz H."/>
            <person name="Taylor A."/>
            <person name="Grigoriev I.V."/>
            <person name="Nagy L.G."/>
            <person name="Martin F."/>
            <person name="Kauserud H."/>
        </authorList>
    </citation>
    <scope>NUCLEOTIDE SEQUENCE</scope>
    <source>
        <strain evidence="1">CBHHK173m</strain>
    </source>
</reference>
<keyword evidence="2" id="KW-1185">Reference proteome</keyword>
<dbReference type="EMBL" id="JARJCN010000101">
    <property type="protein sequence ID" value="KAJ7075221.1"/>
    <property type="molecule type" value="Genomic_DNA"/>
</dbReference>
<protein>
    <recommendedName>
        <fullName evidence="3">F-box domain-containing protein</fullName>
    </recommendedName>
</protein>
<proteinExistence type="predicted"/>
<evidence type="ECO:0000313" key="1">
    <source>
        <dbReference type="EMBL" id="KAJ7075221.1"/>
    </source>
</evidence>
<evidence type="ECO:0000313" key="2">
    <source>
        <dbReference type="Proteomes" id="UP001222325"/>
    </source>
</evidence>
<dbReference type="SUPFAM" id="SSF81383">
    <property type="entry name" value="F-box domain"/>
    <property type="match status" value="1"/>
</dbReference>
<gene>
    <name evidence="1" type="ORF">B0H15DRAFT_867569</name>
</gene>
<accession>A0AAD6TTR0</accession>
<sequence length="337" mass="38353">MAHNATWQLAQELLIHIVEFLSDSPADLRACALVSRSFVHAAQSQIFQEISFGFGYTSVLEEDRRSNRLLETLHGAPHLAQHVRRLRLLPNRISGETLFEICSFPFPRLRAVFCSNFNLSPVTAAALRQLLALPTLLSVEIACHVPQRLVFVELWSLCSPSIKHLDLKCDIRSAFGAFDLPDRSTYCASEAYIALDRRCGGVSRLGQSSPLPLRLFGSRRTVYLSLARSRPLAENCPHPAEHHCVCVYRRVAQCTCSTLYNNTLQQHPQNRASRRIFLDALDGTLSDELDRMLTRLPLHYARVVDFEMEPRYYDRTIASLPSTSDHDTRRTDEDPYW</sequence>
<name>A0AAD6TTR0_9AGAR</name>
<dbReference type="Proteomes" id="UP001222325">
    <property type="component" value="Unassembled WGS sequence"/>
</dbReference>